<proteinExistence type="predicted"/>
<accession>A0A1Z5KGY4</accession>
<dbReference type="Proteomes" id="UP000198406">
    <property type="component" value="Unassembled WGS sequence"/>
</dbReference>
<dbReference type="OrthoDB" id="43752at2759"/>
<dbReference type="InParanoid" id="A0A1Z5KGY4"/>
<dbReference type="EMBL" id="BDSP01000227">
    <property type="protein sequence ID" value="GAX25529.1"/>
    <property type="molecule type" value="Genomic_DNA"/>
</dbReference>
<sequence length="194" mass="21636">MIAKRAASGIMRMSLKRSFPRGSDSRVLMSSNDSTFQSFFTNSGTFRSVSSAPGSSKTTTTAAQTKLRKFIPRKAAVQLTESARTFFRTLLQHPPRPEIIGILLSYQQATDQVKMVYHFQFITTVPDRAEGVSLELMEDGSPKPPEQSHNDGLPKLYVHPDAFLKVLGATVDVDPKTKEIRLLDREGNELDPDY</sequence>
<gene>
    <name evidence="1" type="ORF">FisN_15Hu152</name>
</gene>
<organism evidence="1 2">
    <name type="scientific">Fistulifera solaris</name>
    <name type="common">Oleaginous diatom</name>
    <dbReference type="NCBI Taxonomy" id="1519565"/>
    <lineage>
        <taxon>Eukaryota</taxon>
        <taxon>Sar</taxon>
        <taxon>Stramenopiles</taxon>
        <taxon>Ochrophyta</taxon>
        <taxon>Bacillariophyta</taxon>
        <taxon>Bacillariophyceae</taxon>
        <taxon>Bacillariophycidae</taxon>
        <taxon>Naviculales</taxon>
        <taxon>Naviculaceae</taxon>
        <taxon>Fistulifera</taxon>
    </lineage>
</organism>
<comment type="caution">
    <text evidence="1">The sequence shown here is derived from an EMBL/GenBank/DDBJ whole genome shotgun (WGS) entry which is preliminary data.</text>
</comment>
<name>A0A1Z5KGY4_FISSO</name>
<keyword evidence="2" id="KW-1185">Reference proteome</keyword>
<evidence type="ECO:0000313" key="1">
    <source>
        <dbReference type="EMBL" id="GAX25529.1"/>
    </source>
</evidence>
<reference evidence="1 2" key="1">
    <citation type="journal article" date="2015" name="Plant Cell">
        <title>Oil accumulation by the oleaginous diatom Fistulifera solaris as revealed by the genome and transcriptome.</title>
        <authorList>
            <person name="Tanaka T."/>
            <person name="Maeda Y."/>
            <person name="Veluchamy A."/>
            <person name="Tanaka M."/>
            <person name="Abida H."/>
            <person name="Marechal E."/>
            <person name="Bowler C."/>
            <person name="Muto M."/>
            <person name="Sunaga Y."/>
            <person name="Tanaka M."/>
            <person name="Yoshino T."/>
            <person name="Taniguchi T."/>
            <person name="Fukuda Y."/>
            <person name="Nemoto M."/>
            <person name="Matsumoto M."/>
            <person name="Wong P.S."/>
            <person name="Aburatani S."/>
            <person name="Fujibuchi W."/>
        </authorList>
    </citation>
    <scope>NUCLEOTIDE SEQUENCE [LARGE SCALE GENOMIC DNA]</scope>
    <source>
        <strain evidence="1 2">JPCC DA0580</strain>
    </source>
</reference>
<protein>
    <submittedName>
        <fullName evidence="1">Uncharacterized protein</fullName>
    </submittedName>
</protein>
<dbReference type="AlphaFoldDB" id="A0A1Z5KGY4"/>
<evidence type="ECO:0000313" key="2">
    <source>
        <dbReference type="Proteomes" id="UP000198406"/>
    </source>
</evidence>